<dbReference type="RefSeq" id="WP_092519470.1">
    <property type="nucleotide sequence ID" value="NZ_CAWRAH010000049.1"/>
</dbReference>
<proteinExistence type="predicted"/>
<dbReference type="Pfam" id="PF21955">
    <property type="entry name" value="CarG-like"/>
    <property type="match status" value="1"/>
</dbReference>
<evidence type="ECO:0008006" key="3">
    <source>
        <dbReference type="Google" id="ProtNLM"/>
    </source>
</evidence>
<name>A0A1I5BLH4_9GAMM</name>
<gene>
    <name evidence="1" type="ORF">SAMN05421579_12012</name>
</gene>
<evidence type="ECO:0000313" key="2">
    <source>
        <dbReference type="Proteomes" id="UP000199011"/>
    </source>
</evidence>
<protein>
    <recommendedName>
        <fullName evidence="3">CpmJ protein</fullName>
    </recommendedName>
</protein>
<dbReference type="SUPFAM" id="SSF69318">
    <property type="entry name" value="Integrin alpha N-terminal domain"/>
    <property type="match status" value="1"/>
</dbReference>
<accession>A0A1I5BLH4</accession>
<organism evidence="1 2">
    <name type="scientific">Xenorhabdus japonica</name>
    <dbReference type="NCBI Taxonomy" id="53341"/>
    <lineage>
        <taxon>Bacteria</taxon>
        <taxon>Pseudomonadati</taxon>
        <taxon>Pseudomonadota</taxon>
        <taxon>Gammaproteobacteria</taxon>
        <taxon>Enterobacterales</taxon>
        <taxon>Morganellaceae</taxon>
        <taxon>Xenorhabdus</taxon>
    </lineage>
</organism>
<dbReference type="Proteomes" id="UP000199011">
    <property type="component" value="Unassembled WGS sequence"/>
</dbReference>
<reference evidence="2" key="1">
    <citation type="submission" date="2016-10" db="EMBL/GenBank/DDBJ databases">
        <authorList>
            <person name="Varghese N."/>
            <person name="Submissions S."/>
        </authorList>
    </citation>
    <scope>NUCLEOTIDE SEQUENCE [LARGE SCALE GENOMIC DNA]</scope>
    <source>
        <strain evidence="2">DSM 16522</strain>
    </source>
</reference>
<keyword evidence="2" id="KW-1185">Reference proteome</keyword>
<dbReference type="InterPro" id="IPR054139">
    <property type="entry name" value="CarG-like"/>
</dbReference>
<dbReference type="STRING" id="53341.SAMN05421579_12012"/>
<dbReference type="InterPro" id="IPR028994">
    <property type="entry name" value="Integrin_alpha_N"/>
</dbReference>
<dbReference type="AlphaFoldDB" id="A0A1I5BLH4"/>
<evidence type="ECO:0000313" key="1">
    <source>
        <dbReference type="EMBL" id="SFN75449.1"/>
    </source>
</evidence>
<sequence>MRIKYYFIFIFIFSFDTLSCNGSKVNLNNGANFLDLNGDGKKDVVFYAEFENNTSHPSNTLTIFIKNKDKIFNIIPVPNDNTFTWFDFKLSSSEIKIQDYELRVKNGTYYMILSKKKINKEDVFGESPVEFITYEIKYNNEDAGISDYYWDYVNEFITKNKYKSVSDAISEFDEECN</sequence>
<dbReference type="EMBL" id="FOVO01000020">
    <property type="protein sequence ID" value="SFN75449.1"/>
    <property type="molecule type" value="Genomic_DNA"/>
</dbReference>
<dbReference type="OrthoDB" id="5866347at2"/>